<dbReference type="HOGENOM" id="CLU_2068280_0_0_4"/>
<gene>
    <name evidence="2" type="ORF">SCD_n01365</name>
</gene>
<feature type="chain" id="PRO_5004535894" evidence="1">
    <location>
        <begin position="20"/>
        <end position="117"/>
    </location>
</feature>
<accession>S6AGP4</accession>
<dbReference type="AlphaFoldDB" id="S6AGP4"/>
<dbReference type="Proteomes" id="UP000015559">
    <property type="component" value="Chromosome"/>
</dbReference>
<dbReference type="STRING" id="1163617.SCD_n01365"/>
<evidence type="ECO:0000313" key="2">
    <source>
        <dbReference type="EMBL" id="BAN35191.1"/>
    </source>
</evidence>
<dbReference type="eggNOG" id="ENOG50333TU">
    <property type="taxonomic scope" value="Bacteria"/>
</dbReference>
<dbReference type="RefSeq" id="WP_009205855.1">
    <property type="nucleotide sequence ID" value="NC_022357.1"/>
</dbReference>
<name>S6AGP4_SULDS</name>
<proteinExistence type="predicted"/>
<organism evidence="2 3">
    <name type="scientific">Sulfuricella denitrificans (strain DSM 22764 / NBRC 105220 / skB26)</name>
    <dbReference type="NCBI Taxonomy" id="1163617"/>
    <lineage>
        <taxon>Bacteria</taxon>
        <taxon>Pseudomonadati</taxon>
        <taxon>Pseudomonadota</taxon>
        <taxon>Betaproteobacteria</taxon>
        <taxon>Nitrosomonadales</taxon>
        <taxon>Sulfuricellaceae</taxon>
        <taxon>Sulfuricella</taxon>
    </lineage>
</organism>
<sequence>MKRSALLLCCLSLALSAHATDSITDAGLAETQILGSLNGQALACGYAETASLIKSVIIQHAPKSRRYGAAFEEATNKAFLDHNKNEQTTCPDGPTLNGQVDEAIQRLQAAVPASVVK</sequence>
<dbReference type="EMBL" id="AP013066">
    <property type="protein sequence ID" value="BAN35191.1"/>
    <property type="molecule type" value="Genomic_DNA"/>
</dbReference>
<keyword evidence="1" id="KW-0732">Signal</keyword>
<feature type="signal peptide" evidence="1">
    <location>
        <begin position="1"/>
        <end position="19"/>
    </location>
</feature>
<protein>
    <submittedName>
        <fullName evidence="2">Uncharacterized protein</fullName>
    </submittedName>
</protein>
<evidence type="ECO:0000256" key="1">
    <source>
        <dbReference type="SAM" id="SignalP"/>
    </source>
</evidence>
<keyword evidence="3" id="KW-1185">Reference proteome</keyword>
<reference evidence="2 3" key="1">
    <citation type="journal article" date="2012" name="Appl. Environ. Microbiol.">
        <title>Draft genome sequence of a psychrotolerant sulfur-oxidizing bacterium, Sulfuricella denitrificans skB26, and proteomic insights into cold adaptation.</title>
        <authorList>
            <person name="Watanabe T."/>
            <person name="Kojima H."/>
            <person name="Fukui M."/>
        </authorList>
    </citation>
    <scope>NUCLEOTIDE SEQUENCE [LARGE SCALE GENOMIC DNA]</scope>
    <source>
        <strain evidence="3">skB26</strain>
    </source>
</reference>
<evidence type="ECO:0000313" key="3">
    <source>
        <dbReference type="Proteomes" id="UP000015559"/>
    </source>
</evidence>
<dbReference type="OrthoDB" id="5769048at2"/>
<dbReference type="KEGG" id="sdr:SCD_n01365"/>